<dbReference type="HAMAP" id="MF_01539">
    <property type="entry name" value="TmcAL"/>
    <property type="match status" value="1"/>
</dbReference>
<dbReference type="RefSeq" id="WP_193736774.1">
    <property type="nucleotide sequence ID" value="NZ_CP063304.1"/>
</dbReference>
<dbReference type="EC" id="6.3.4.-" evidence="2"/>
<dbReference type="InterPro" id="IPR008513">
    <property type="entry name" value="tRNA(Met)_cyd_acetate_ligase"/>
</dbReference>
<comment type="subcellular location">
    <subcellularLocation>
        <location evidence="2">Cytoplasm</location>
    </subcellularLocation>
</comment>
<evidence type="ECO:0000256" key="1">
    <source>
        <dbReference type="ARBA" id="ARBA00022694"/>
    </source>
</evidence>
<feature type="binding site" evidence="2">
    <location>
        <begin position="7"/>
        <end position="20"/>
    </location>
    <ligand>
        <name>ATP</name>
        <dbReference type="ChEBI" id="CHEBI:30616"/>
    </ligand>
</feature>
<feature type="binding site" evidence="2">
    <location>
        <position position="171"/>
    </location>
    <ligand>
        <name>ATP</name>
        <dbReference type="ChEBI" id="CHEBI:30616"/>
    </ligand>
</feature>
<dbReference type="GO" id="GO:0005737">
    <property type="term" value="C:cytoplasm"/>
    <property type="evidence" value="ECO:0007669"/>
    <property type="project" value="UniProtKB-SubCell"/>
</dbReference>
<dbReference type="GO" id="GO:0016879">
    <property type="term" value="F:ligase activity, forming carbon-nitrogen bonds"/>
    <property type="evidence" value="ECO:0007669"/>
    <property type="project" value="UniProtKB-UniRule"/>
</dbReference>
<dbReference type="KEGG" id="bliq:INP51_05780"/>
<dbReference type="EMBL" id="CP063304">
    <property type="protein sequence ID" value="QOV20454.1"/>
    <property type="molecule type" value="Genomic_DNA"/>
</dbReference>
<dbReference type="GO" id="GO:0006400">
    <property type="term" value="P:tRNA modification"/>
    <property type="evidence" value="ECO:0007669"/>
    <property type="project" value="UniProtKB-UniRule"/>
</dbReference>
<keyword evidence="2" id="KW-0820">tRNA-binding</keyword>
<comment type="catalytic activity">
    <reaction evidence="2">
        <text>cytidine(34) in elongator tRNA(Met) + acetate + ATP = N(4)-acetylcytidine(34) in elongator tRNA(Met) + AMP + diphosphate</text>
        <dbReference type="Rhea" id="RHEA:58144"/>
        <dbReference type="Rhea" id="RHEA-COMP:10693"/>
        <dbReference type="Rhea" id="RHEA-COMP:10694"/>
        <dbReference type="ChEBI" id="CHEBI:30089"/>
        <dbReference type="ChEBI" id="CHEBI:30616"/>
        <dbReference type="ChEBI" id="CHEBI:33019"/>
        <dbReference type="ChEBI" id="CHEBI:74900"/>
        <dbReference type="ChEBI" id="CHEBI:82748"/>
        <dbReference type="ChEBI" id="CHEBI:456215"/>
    </reaction>
</comment>
<dbReference type="Gene3D" id="3.40.50.620">
    <property type="entry name" value="HUPs"/>
    <property type="match status" value="1"/>
</dbReference>
<keyword evidence="3" id="KW-0808">Transferase</keyword>
<dbReference type="Pfam" id="PF05636">
    <property type="entry name" value="HIGH_NTase1"/>
    <property type="match status" value="1"/>
</dbReference>
<evidence type="ECO:0000313" key="3">
    <source>
        <dbReference type="EMBL" id="QOV20454.1"/>
    </source>
</evidence>
<dbReference type="GO" id="GO:0016740">
    <property type="term" value="F:transferase activity"/>
    <property type="evidence" value="ECO:0007669"/>
    <property type="project" value="UniProtKB-KW"/>
</dbReference>
<protein>
    <recommendedName>
        <fullName evidence="2">tRNA(Met) cytidine acetate ligase</fullName>
        <ecNumber evidence="2">6.3.4.-</ecNumber>
    </recommendedName>
</protein>
<keyword evidence="2" id="KW-0067">ATP-binding</keyword>
<name>A0A7M2RKD5_9FIRM</name>
<comment type="similarity">
    <text evidence="2">Belongs to the TmcAL family.</text>
</comment>
<keyword evidence="2" id="KW-0547">Nucleotide-binding</keyword>
<organism evidence="3 4">
    <name type="scientific">Blautia liquoris</name>
    <dbReference type="NCBI Taxonomy" id="2779518"/>
    <lineage>
        <taxon>Bacteria</taxon>
        <taxon>Bacillati</taxon>
        <taxon>Bacillota</taxon>
        <taxon>Clostridia</taxon>
        <taxon>Lachnospirales</taxon>
        <taxon>Lachnospiraceae</taxon>
        <taxon>Blautia</taxon>
    </lineage>
</organism>
<keyword evidence="4" id="KW-1185">Reference proteome</keyword>
<keyword evidence="2" id="KW-0694">RNA-binding</keyword>
<keyword evidence="1 2" id="KW-0819">tRNA processing</keyword>
<dbReference type="SUPFAM" id="SSF52374">
    <property type="entry name" value="Nucleotidylyl transferase"/>
    <property type="match status" value="1"/>
</dbReference>
<keyword evidence="2" id="KW-0963">Cytoplasm</keyword>
<feature type="binding site" evidence="2">
    <location>
        <position position="102"/>
    </location>
    <ligand>
        <name>ATP</name>
        <dbReference type="ChEBI" id="CHEBI:30616"/>
    </ligand>
</feature>
<dbReference type="PANTHER" id="PTHR37825">
    <property type="entry name" value="TRNA(MET) CYTIDINE ACETATE LIGASE"/>
    <property type="match status" value="1"/>
</dbReference>
<dbReference type="InterPro" id="IPR014729">
    <property type="entry name" value="Rossmann-like_a/b/a_fold"/>
</dbReference>
<dbReference type="Proteomes" id="UP000593601">
    <property type="component" value="Chromosome"/>
</dbReference>
<dbReference type="GO" id="GO:0000049">
    <property type="term" value="F:tRNA binding"/>
    <property type="evidence" value="ECO:0007669"/>
    <property type="project" value="UniProtKB-KW"/>
</dbReference>
<keyword evidence="2" id="KW-0436">Ligase</keyword>
<evidence type="ECO:0000313" key="4">
    <source>
        <dbReference type="Proteomes" id="UP000593601"/>
    </source>
</evidence>
<evidence type="ECO:0000256" key="2">
    <source>
        <dbReference type="HAMAP-Rule" id="MF_01539"/>
    </source>
</evidence>
<dbReference type="PANTHER" id="PTHR37825:SF1">
    <property type="entry name" value="TRNA(MET) CYTIDINE ACETATE LIGASE"/>
    <property type="match status" value="1"/>
</dbReference>
<reference evidence="3 4" key="1">
    <citation type="submission" date="2020-10" db="EMBL/GenBank/DDBJ databases">
        <title>Blautia liquoris sp.nov., isolated from the mud in a fermentation cellar used for the production of Chinese strong-flavoured liquor.</title>
        <authorList>
            <person name="Lu L."/>
        </authorList>
    </citation>
    <scope>NUCLEOTIDE SEQUENCE [LARGE SCALE GENOMIC DNA]</scope>
    <source>
        <strain evidence="3 4">LZLJ-3</strain>
    </source>
</reference>
<dbReference type="NCBIfam" id="NF010191">
    <property type="entry name" value="PRK13670.1"/>
    <property type="match status" value="1"/>
</dbReference>
<proteinExistence type="inferred from homology"/>
<feature type="binding site" evidence="2">
    <location>
        <position position="196"/>
    </location>
    <ligand>
        <name>ATP</name>
        <dbReference type="ChEBI" id="CHEBI:30616"/>
    </ligand>
</feature>
<accession>A0A7M2RKD5</accession>
<gene>
    <name evidence="2" type="primary">tmcAL</name>
    <name evidence="3" type="ORF">INP51_05780</name>
</gene>
<sequence length="404" mass="45375">MTVTGIIAEYNPFHNGHAYQMEQARKMTGADYLVIVMSGDYVQRGTPAIIEKHLRAKMALNCGADLVLELPVRYATSSARDFAKGAVSILNDLGVVDYLCFGSEHGSISPFLEIADIVNKEPNCYKTILKEEQKKGCSYPAAHQKALQRAYAFTYPNRESDLSTEFLCAPNNILGIEYIRALKELNSSIIPCTVHRTSNNYHSIETDSKYASATAIRRLLLEKKSKHLKDLVPHNTLTDLMDCLKNNSFMTEDDYSLLLKYSLLQHTADQLTSYLDFPKSLANRAVGSLSDFQSFSQFSALLKTRDITRTRINRSLLHAILNIDQREHTPSFLRMLGFRRDAVPLLTAIKKSSRRPLVGKLADSPLETYYEDLFASNLYHSVAAIKSCQATCDERSIPLVIINS</sequence>
<dbReference type="GO" id="GO:0005524">
    <property type="term" value="F:ATP binding"/>
    <property type="evidence" value="ECO:0007669"/>
    <property type="project" value="UniProtKB-KW"/>
</dbReference>
<comment type="caution">
    <text evidence="2">Lacks conserved residue(s) required for the propagation of feature annotation.</text>
</comment>
<comment type="function">
    <text evidence="2">Catalyzes the formation of N(4)-acetylcytidine (ac(4)C) at the wobble position of elongator tRNA(Met), using acetate and ATP as substrates. First activates an acetate ion to form acetyladenylate (Ac-AMP) and then transfers the acetyl group to tRNA to form ac(4)C34.</text>
</comment>
<dbReference type="AlphaFoldDB" id="A0A7M2RKD5"/>